<dbReference type="EMBL" id="JBEDNZ010000026">
    <property type="protein sequence ID" value="KAL0810603.1"/>
    <property type="molecule type" value="Genomic_DNA"/>
</dbReference>
<dbReference type="AlphaFoldDB" id="A0ABD0S952"/>
<reference evidence="1 2" key="1">
    <citation type="submission" date="2024-06" db="EMBL/GenBank/DDBJ databases">
        <title>A chromosome-level genome assembly of beet webworm, Loxostege sticticalis.</title>
        <authorList>
            <person name="Zhang Y."/>
        </authorList>
    </citation>
    <scope>NUCLEOTIDE SEQUENCE [LARGE SCALE GENOMIC DNA]</scope>
    <source>
        <strain evidence="1">AQ028</strain>
        <tissue evidence="1">Male pupae</tissue>
    </source>
</reference>
<evidence type="ECO:0000313" key="2">
    <source>
        <dbReference type="Proteomes" id="UP001549921"/>
    </source>
</evidence>
<evidence type="ECO:0000313" key="1">
    <source>
        <dbReference type="EMBL" id="KAL0810603.1"/>
    </source>
</evidence>
<comment type="caution">
    <text evidence="1">The sequence shown here is derived from an EMBL/GenBank/DDBJ whole genome shotgun (WGS) entry which is preliminary data.</text>
</comment>
<proteinExistence type="predicted"/>
<evidence type="ECO:0008006" key="3">
    <source>
        <dbReference type="Google" id="ProtNLM"/>
    </source>
</evidence>
<organism evidence="1 2">
    <name type="scientific">Loxostege sticticalis</name>
    <name type="common">Beet webworm moth</name>
    <dbReference type="NCBI Taxonomy" id="481309"/>
    <lineage>
        <taxon>Eukaryota</taxon>
        <taxon>Metazoa</taxon>
        <taxon>Ecdysozoa</taxon>
        <taxon>Arthropoda</taxon>
        <taxon>Hexapoda</taxon>
        <taxon>Insecta</taxon>
        <taxon>Pterygota</taxon>
        <taxon>Neoptera</taxon>
        <taxon>Endopterygota</taxon>
        <taxon>Lepidoptera</taxon>
        <taxon>Glossata</taxon>
        <taxon>Ditrysia</taxon>
        <taxon>Pyraloidea</taxon>
        <taxon>Crambidae</taxon>
        <taxon>Pyraustinae</taxon>
        <taxon>Loxostege</taxon>
    </lineage>
</organism>
<accession>A0ABD0S952</accession>
<gene>
    <name evidence="1" type="ORF">ABMA28_010720</name>
</gene>
<sequence>MVLLCPSISALNKLIGICERYAGAHGLRYNTVKSELLVFKAKNKLNGTPLKQVQSFKYLGHWVTESLKDDLDLERERRALCVRANMLVRSLWTDYTQGAFRALRTQYNDVFRVRLGLRRYCSASGMLAEAGVDTFAAIVRKRIASLIHRVNLHVCKNRPRSLQNKKECCNFNTRYPNKLCMPDSRNKL</sequence>
<protein>
    <recommendedName>
        <fullName evidence="3">Reverse transcriptase</fullName>
    </recommendedName>
</protein>
<dbReference type="Proteomes" id="UP001549921">
    <property type="component" value="Unassembled WGS sequence"/>
</dbReference>
<name>A0ABD0S952_LOXSC</name>